<sequence length="93" mass="10289">MADETFDSVWDAIEDTPQEAENMRLRSRLMIDLTERITSQGWTQVAAAERLGVTQPRVSDLMRGKVHLFSLDALVNMITAAGMHVEMSVGPAA</sequence>
<feature type="domain" description="HigA2-like helix-turn-helix" evidence="1">
    <location>
        <begin position="14"/>
        <end position="89"/>
    </location>
</feature>
<reference evidence="2 3" key="1">
    <citation type="submission" date="2018-05" db="EMBL/GenBank/DDBJ databases">
        <title>Genomic Encyclopedia of Type Strains, Phase IV (KMG-IV): sequencing the most valuable type-strain genomes for metagenomic binning, comparative biology and taxonomic classification.</title>
        <authorList>
            <person name="Goeker M."/>
        </authorList>
    </citation>
    <scope>NUCLEOTIDE SEQUENCE [LARGE SCALE GENOMIC DNA]</scope>
    <source>
        <strain evidence="2 3">DSM 44704</strain>
    </source>
</reference>
<dbReference type="AlphaFoldDB" id="A0A318K7V8"/>
<keyword evidence="2" id="KW-0238">DNA-binding</keyword>
<organism evidence="2 3">
    <name type="scientific">Nocardia tenerifensis</name>
    <dbReference type="NCBI Taxonomy" id="228006"/>
    <lineage>
        <taxon>Bacteria</taxon>
        <taxon>Bacillati</taxon>
        <taxon>Actinomycetota</taxon>
        <taxon>Actinomycetes</taxon>
        <taxon>Mycobacteriales</taxon>
        <taxon>Nocardiaceae</taxon>
        <taxon>Nocardia</taxon>
    </lineage>
</organism>
<dbReference type="EMBL" id="QJKF01000004">
    <property type="protein sequence ID" value="PXX65305.1"/>
    <property type="molecule type" value="Genomic_DNA"/>
</dbReference>
<evidence type="ECO:0000313" key="3">
    <source>
        <dbReference type="Proteomes" id="UP000247569"/>
    </source>
</evidence>
<dbReference type="Pfam" id="PF13744">
    <property type="entry name" value="HTH_37"/>
    <property type="match status" value="1"/>
</dbReference>
<dbReference type="OrthoDB" id="9788479at2"/>
<keyword evidence="3" id="KW-1185">Reference proteome</keyword>
<evidence type="ECO:0000259" key="1">
    <source>
        <dbReference type="Pfam" id="PF13744"/>
    </source>
</evidence>
<dbReference type="InterPro" id="IPR010982">
    <property type="entry name" value="Lambda_DNA-bd_dom_sf"/>
</dbReference>
<evidence type="ECO:0000313" key="2">
    <source>
        <dbReference type="EMBL" id="PXX65305.1"/>
    </source>
</evidence>
<dbReference type="RefSeq" id="WP_040739728.1">
    <property type="nucleotide sequence ID" value="NZ_QJKF01000004.1"/>
</dbReference>
<gene>
    <name evidence="2" type="ORF">DFR70_104368</name>
</gene>
<protein>
    <submittedName>
        <fullName evidence="2">Putative XRE-type DNA-binding protein</fullName>
    </submittedName>
</protein>
<dbReference type="Gene3D" id="1.10.260.40">
    <property type="entry name" value="lambda repressor-like DNA-binding domains"/>
    <property type="match status" value="1"/>
</dbReference>
<proteinExistence type="predicted"/>
<name>A0A318K7V8_9NOCA</name>
<dbReference type="InterPro" id="IPR039554">
    <property type="entry name" value="HigA2-like_HTH"/>
</dbReference>
<dbReference type="InterPro" id="IPR001387">
    <property type="entry name" value="Cro/C1-type_HTH"/>
</dbReference>
<accession>A0A318K7V8</accession>
<dbReference type="SUPFAM" id="SSF47413">
    <property type="entry name" value="lambda repressor-like DNA-binding domains"/>
    <property type="match status" value="1"/>
</dbReference>
<dbReference type="Proteomes" id="UP000247569">
    <property type="component" value="Unassembled WGS sequence"/>
</dbReference>
<dbReference type="GO" id="GO:0003677">
    <property type="term" value="F:DNA binding"/>
    <property type="evidence" value="ECO:0007669"/>
    <property type="project" value="UniProtKB-KW"/>
</dbReference>
<dbReference type="CDD" id="cd00093">
    <property type="entry name" value="HTH_XRE"/>
    <property type="match status" value="1"/>
</dbReference>
<comment type="caution">
    <text evidence="2">The sequence shown here is derived from an EMBL/GenBank/DDBJ whole genome shotgun (WGS) entry which is preliminary data.</text>
</comment>